<name>A0A1I7S7U5_BURXY</name>
<dbReference type="Proteomes" id="UP000582659">
    <property type="component" value="Unassembled WGS sequence"/>
</dbReference>
<evidence type="ECO:0000256" key="4">
    <source>
        <dbReference type="SAM" id="SignalP"/>
    </source>
</evidence>
<protein>
    <submittedName>
        <fullName evidence="6">(pine wood nematode) hypothetical protein</fullName>
    </submittedName>
    <submittedName>
        <fullName evidence="10">ML domain-containing protein</fullName>
    </submittedName>
</protein>
<dbReference type="Proteomes" id="UP000095284">
    <property type="component" value="Unplaced"/>
</dbReference>
<proteinExistence type="inferred from homology"/>
<keyword evidence="9" id="KW-1185">Reference proteome</keyword>
<comment type="similarity">
    <text evidence="2">Belongs to the NPC2 family.</text>
</comment>
<evidence type="ECO:0000256" key="1">
    <source>
        <dbReference type="ARBA" id="ARBA00004613"/>
    </source>
</evidence>
<evidence type="ECO:0000313" key="8">
    <source>
        <dbReference type="Proteomes" id="UP000095284"/>
    </source>
</evidence>
<dbReference type="eggNOG" id="KOG4063">
    <property type="taxonomic scope" value="Eukaryota"/>
</dbReference>
<evidence type="ECO:0000256" key="3">
    <source>
        <dbReference type="ARBA" id="ARBA00022525"/>
    </source>
</evidence>
<dbReference type="Gene3D" id="2.60.40.770">
    <property type="match status" value="1"/>
</dbReference>
<feature type="domain" description="MD-2-related lipid-recognition" evidence="5">
    <location>
        <begin position="25"/>
        <end position="163"/>
    </location>
</feature>
<evidence type="ECO:0000256" key="2">
    <source>
        <dbReference type="ARBA" id="ARBA00006370"/>
    </source>
</evidence>
<evidence type="ECO:0000259" key="5">
    <source>
        <dbReference type="SMART" id="SM00737"/>
    </source>
</evidence>
<evidence type="ECO:0000313" key="9">
    <source>
        <dbReference type="Proteomes" id="UP000659654"/>
    </source>
</evidence>
<dbReference type="Pfam" id="PF02221">
    <property type="entry name" value="E1_DerP2_DerF2"/>
    <property type="match status" value="1"/>
</dbReference>
<evidence type="ECO:0000313" key="6">
    <source>
        <dbReference type="EMBL" id="CAD5210797.1"/>
    </source>
</evidence>
<reference evidence="7" key="2">
    <citation type="submission" date="2020-08" db="EMBL/GenBank/DDBJ databases">
        <authorList>
            <person name="Kikuchi T."/>
        </authorList>
    </citation>
    <scope>NUCLEOTIDE SEQUENCE</scope>
    <source>
        <strain evidence="6">Ka4C1</strain>
    </source>
</reference>
<dbReference type="WBParaSite" id="BXY_0908800.1">
    <property type="protein sequence ID" value="BXY_0908800.1"/>
    <property type="gene ID" value="BXY_0908800"/>
</dbReference>
<dbReference type="GO" id="GO:0005576">
    <property type="term" value="C:extracellular region"/>
    <property type="evidence" value="ECO:0007669"/>
    <property type="project" value="UniProtKB-SubCell"/>
</dbReference>
<dbReference type="AlphaFoldDB" id="A0A1I7S7U5"/>
<dbReference type="Proteomes" id="UP000659654">
    <property type="component" value="Unassembled WGS sequence"/>
</dbReference>
<comment type="subcellular location">
    <subcellularLocation>
        <location evidence="1">Secreted</location>
    </subcellularLocation>
</comment>
<keyword evidence="4" id="KW-0732">Signal</keyword>
<dbReference type="EMBL" id="CAJFCV020000001">
    <property type="protein sequence ID" value="CAG9087034.1"/>
    <property type="molecule type" value="Genomic_DNA"/>
</dbReference>
<organism evidence="8 10">
    <name type="scientific">Bursaphelenchus xylophilus</name>
    <name type="common">Pinewood nematode worm</name>
    <name type="synonym">Aphelenchoides xylophilus</name>
    <dbReference type="NCBI Taxonomy" id="6326"/>
    <lineage>
        <taxon>Eukaryota</taxon>
        <taxon>Metazoa</taxon>
        <taxon>Ecdysozoa</taxon>
        <taxon>Nematoda</taxon>
        <taxon>Chromadorea</taxon>
        <taxon>Rhabditida</taxon>
        <taxon>Tylenchina</taxon>
        <taxon>Tylenchomorpha</taxon>
        <taxon>Aphelenchoidea</taxon>
        <taxon>Aphelenchoididae</taxon>
        <taxon>Bursaphelenchus</taxon>
    </lineage>
</organism>
<dbReference type="InterPro" id="IPR003172">
    <property type="entry name" value="ML_dom"/>
</dbReference>
<dbReference type="SMR" id="A0A1I7S7U5"/>
<dbReference type="FunFam" id="2.60.40.770:FF:000001">
    <property type="entry name" value="NPC intracellular cholesterol transporter 2"/>
    <property type="match status" value="1"/>
</dbReference>
<feature type="signal peptide" evidence="4">
    <location>
        <begin position="1"/>
        <end position="17"/>
    </location>
</feature>
<sequence length="167" mass="18875">MRSLLVIAALLAVTALAADFEPVKYKACRSKFEVKSVEAIGCPKDAKQRCLFKRNSEPVIRIGFVPDRDVDALETKVRAKIEQTFSEFSLENTNACKGQNVTCPLKAGQLYYYSQKVKVAEEYPTVNVLVNWLLNHPSTFEDPKYKDEEGNRNLNDLCILFHAKVEA</sequence>
<keyword evidence="3" id="KW-0964">Secreted</keyword>
<gene>
    <name evidence="6" type="ORF">BXYJ_LOCUS2108</name>
</gene>
<dbReference type="InterPro" id="IPR014756">
    <property type="entry name" value="Ig_E-set"/>
</dbReference>
<feature type="chain" id="PRO_5035359862" evidence="4">
    <location>
        <begin position="18"/>
        <end position="167"/>
    </location>
</feature>
<dbReference type="SMART" id="SM00737">
    <property type="entry name" value="ML"/>
    <property type="match status" value="1"/>
</dbReference>
<reference evidence="10" key="1">
    <citation type="submission" date="2016-11" db="UniProtKB">
        <authorList>
            <consortium name="WormBaseParasite"/>
        </authorList>
    </citation>
    <scope>IDENTIFICATION</scope>
</reference>
<accession>A0A1I7S7U5</accession>
<evidence type="ECO:0000313" key="10">
    <source>
        <dbReference type="WBParaSite" id="BXY_0908800.1"/>
    </source>
</evidence>
<dbReference type="OrthoDB" id="4937502at2759"/>
<evidence type="ECO:0000313" key="7">
    <source>
        <dbReference type="EMBL" id="CAG9087034.1"/>
    </source>
</evidence>
<dbReference type="SUPFAM" id="SSF81296">
    <property type="entry name" value="E set domains"/>
    <property type="match status" value="1"/>
</dbReference>
<dbReference type="EMBL" id="CAJFDI010000001">
    <property type="protein sequence ID" value="CAD5210797.1"/>
    <property type="molecule type" value="Genomic_DNA"/>
</dbReference>